<accession>A0A3A9AWY2</accession>
<dbReference type="RefSeq" id="WP_120468713.1">
    <property type="nucleotide sequence ID" value="NZ_RAYQ01000006.1"/>
</dbReference>
<sequence length="137" mass="15133">MLANGATLGYRKKGSTEEYKNLTGLKEIPELGDDPEKVENTGLADKVKQYEFGIGDAGDLTYKFKYENTSEDSPYRVMRKAGATKEVLSFCEELPDGTRYEYDAQVSVKRSGGGVNGVMEWDLNMALQSEIVTTDPA</sequence>
<dbReference type="EMBL" id="RAYQ01000006">
    <property type="protein sequence ID" value="RKI92083.1"/>
    <property type="molecule type" value="Genomic_DNA"/>
</dbReference>
<gene>
    <name evidence="1" type="ORF">D7V94_08430</name>
</gene>
<dbReference type="InterPro" id="IPR014918">
    <property type="entry name" value="Phage_tail_3"/>
</dbReference>
<protein>
    <submittedName>
        <fullName evidence="1">Phage tail protein</fullName>
    </submittedName>
</protein>
<dbReference type="AlphaFoldDB" id="A0A3A9AWY2"/>
<keyword evidence="2" id="KW-1185">Reference proteome</keyword>
<proteinExistence type="predicted"/>
<reference evidence="1 2" key="1">
    <citation type="submission" date="2018-09" db="EMBL/GenBank/DDBJ databases">
        <title>Murine metabolic-syndrome-specific gut microbial biobank.</title>
        <authorList>
            <person name="Liu C."/>
        </authorList>
    </citation>
    <scope>NUCLEOTIDE SEQUENCE [LARGE SCALE GENOMIC DNA]</scope>
    <source>
        <strain evidence="1 2">0.1xD8-82</strain>
    </source>
</reference>
<organism evidence="1 2">
    <name type="scientific">Parablautia intestinalis</name>
    <dbReference type="NCBI Taxonomy" id="2320100"/>
    <lineage>
        <taxon>Bacteria</taxon>
        <taxon>Bacillati</taxon>
        <taxon>Bacillota</taxon>
        <taxon>Clostridia</taxon>
        <taxon>Lachnospirales</taxon>
        <taxon>Lachnospiraceae</taxon>
        <taxon>Parablautia</taxon>
    </lineage>
</organism>
<evidence type="ECO:0000313" key="1">
    <source>
        <dbReference type="EMBL" id="RKI92083.1"/>
    </source>
</evidence>
<evidence type="ECO:0000313" key="2">
    <source>
        <dbReference type="Proteomes" id="UP000280696"/>
    </source>
</evidence>
<name>A0A3A9AWY2_9FIRM</name>
<dbReference type="Gene3D" id="4.10.410.40">
    <property type="match status" value="1"/>
</dbReference>
<dbReference type="Pfam" id="PF08813">
    <property type="entry name" value="Phage_tail_3"/>
    <property type="match status" value="1"/>
</dbReference>
<dbReference type="Proteomes" id="UP000280696">
    <property type="component" value="Unassembled WGS sequence"/>
</dbReference>
<comment type="caution">
    <text evidence="1">The sequence shown here is derived from an EMBL/GenBank/DDBJ whole genome shotgun (WGS) entry which is preliminary data.</text>
</comment>
<dbReference type="OrthoDB" id="1929526at2"/>